<dbReference type="AlphaFoldDB" id="A0A9P0H6F1"/>
<feature type="domain" description="Glycoside hydrolase family 31 TIM barrel" evidence="12">
    <location>
        <begin position="347"/>
        <end position="678"/>
    </location>
</feature>
<dbReference type="InterPro" id="IPR000322">
    <property type="entry name" value="Glyco_hydro_31_TIM"/>
</dbReference>
<evidence type="ECO:0000256" key="6">
    <source>
        <dbReference type="ARBA" id="ARBA00022824"/>
    </source>
</evidence>
<dbReference type="FunFam" id="2.60.40.1180:FF:000023">
    <property type="entry name" value="neutral alpha-glucosidase AB isoform X2"/>
    <property type="match status" value="1"/>
</dbReference>
<keyword evidence="5 10" id="KW-0378">Hydrolase</keyword>
<dbReference type="GO" id="GO:0030246">
    <property type="term" value="F:carbohydrate binding"/>
    <property type="evidence" value="ECO:0007669"/>
    <property type="project" value="InterPro"/>
</dbReference>
<dbReference type="FunFam" id="3.20.20.80:FF:000039">
    <property type="entry name" value="Glucosidase, alpha neutral C"/>
    <property type="match status" value="1"/>
</dbReference>
<dbReference type="EMBL" id="OV725079">
    <property type="protein sequence ID" value="CAH1396273.1"/>
    <property type="molecule type" value="Genomic_DNA"/>
</dbReference>
<evidence type="ECO:0000256" key="1">
    <source>
        <dbReference type="ARBA" id="ARBA00004240"/>
    </source>
</evidence>
<evidence type="ECO:0000256" key="7">
    <source>
        <dbReference type="ARBA" id="ARBA00023180"/>
    </source>
</evidence>
<dbReference type="GO" id="GO:0006491">
    <property type="term" value="P:N-glycan processing"/>
    <property type="evidence" value="ECO:0007669"/>
    <property type="project" value="TreeGrafter"/>
</dbReference>
<dbReference type="Pfam" id="PF13802">
    <property type="entry name" value="Gal_mutarotas_2"/>
    <property type="match status" value="1"/>
</dbReference>
<dbReference type="SUPFAM" id="SSF74650">
    <property type="entry name" value="Galactose mutarotase-like"/>
    <property type="match status" value="1"/>
</dbReference>
<dbReference type="OrthoDB" id="3237269at2759"/>
<keyword evidence="16" id="KW-1185">Reference proteome</keyword>
<evidence type="ECO:0000259" key="13">
    <source>
        <dbReference type="Pfam" id="PF13802"/>
    </source>
</evidence>
<dbReference type="InterPro" id="IPR025887">
    <property type="entry name" value="Glyco_hydro_31_N_dom"/>
</dbReference>
<evidence type="ECO:0000313" key="16">
    <source>
        <dbReference type="Proteomes" id="UP001152798"/>
    </source>
</evidence>
<feature type="chain" id="PRO_5040420740" description="Glucosidase II subunit alpha" evidence="11">
    <location>
        <begin position="24"/>
        <end position="908"/>
    </location>
</feature>
<keyword evidence="7" id="KW-0325">Glycoprotein</keyword>
<dbReference type="GO" id="GO:0005975">
    <property type="term" value="P:carbohydrate metabolic process"/>
    <property type="evidence" value="ECO:0007669"/>
    <property type="project" value="InterPro"/>
</dbReference>
<evidence type="ECO:0000256" key="4">
    <source>
        <dbReference type="ARBA" id="ARBA00022729"/>
    </source>
</evidence>
<dbReference type="InterPro" id="IPR013780">
    <property type="entry name" value="Glyco_hydro_b"/>
</dbReference>
<dbReference type="GO" id="GO:0005783">
    <property type="term" value="C:endoplasmic reticulum"/>
    <property type="evidence" value="ECO:0007669"/>
    <property type="project" value="UniProtKB-SubCell"/>
</dbReference>
<evidence type="ECO:0000259" key="14">
    <source>
        <dbReference type="Pfam" id="PF21365"/>
    </source>
</evidence>
<sequence>MILKKQRLIFVCLFVFTFHNGHTVDRSNFKTCEQSSFCRRCRKMEPGKSSYEVDLDTLSVSDNQLQVQLVNTEQENGVRFTLKLTPLKDDTLRLQVEELKPLRQRFVPPEVLVGDLETSKRFSLLSKTGNLVELQFENYIVEIHSVPFRLDIKHDNQVLISVNPRGLFRFEHTRTKPDQRDENEDPGLWEENFKSHHDSKPFGPTAVAMDVSFVGARMAYGLPEHADSFALRTTKKGDPYRFYNLDVFEYELDHFMALYAAIPFLVAHSEEHTTGLFWMNPSETWVDIVSDTDNVVSSIVNFVSGHPKPQVETHFMSESGNIDAFFTLGPRPHDVFRQYTVLTGTAPIPPEFALGYHQSRWNYNDEQDVDSVDKNFDKHDIPMDVMWLDIEHTNGKRYFTWDPVKFPNPIEMQQNLTARGRKLVAIVDPHVKRDPGYFLHNDATNNGYYVKNKDNTDYEGWCWPDASSYLDFLNPEVSAYHATRFRLDKYEGSTEDMFIWNDMNEPSVFNGPEVTMPKDNLHFGGWEHREVHNIWGLVHVKSTYEGLMNRKDVEKPEDIKRPFILTRSGFAGSQRYAAIWTGDNAAQWSHLASSIPMLLSFAISGMSFCGVDVGGFFENPDREMFMRWYQAAIFTPFLRAHSHIFTRRREPWLFDDEVTASVRESLRLRYSYIPYWYTTFYQHNKTGAPVIRPLWAEFPEELDTFSIENEYLVGNALLTRPVTEAGVKEVSVYFPGANTVWYDIETYQPYKHGSSNIATPITKIPAFQRSGTVIPRKMRVRRAIPLMKEDPITLIVALDNQGKANGYLYVDDGTTFRHVYRKDGSSYIHYEFSDNKFSSNLIGDNRYSTQSWIERIVILGLKPGSYKALGSVGNQEKSLETVYDDSKKALTIRKPGFNVAKQWSIKLV</sequence>
<feature type="domain" description="Glycosyl hydrolase family 31 C-terminal" evidence="14">
    <location>
        <begin position="687"/>
        <end position="774"/>
    </location>
</feature>
<reference evidence="15" key="1">
    <citation type="submission" date="2022-01" db="EMBL/GenBank/DDBJ databases">
        <authorList>
            <person name="King R."/>
        </authorList>
    </citation>
    <scope>NUCLEOTIDE SEQUENCE</scope>
</reference>
<evidence type="ECO:0000313" key="15">
    <source>
        <dbReference type="EMBL" id="CAH1396273.1"/>
    </source>
</evidence>
<dbReference type="PANTHER" id="PTHR22762:SF54">
    <property type="entry name" value="BCDNA.GH04962"/>
    <property type="match status" value="1"/>
</dbReference>
<protein>
    <recommendedName>
        <fullName evidence="9">Glucosidase II subunit alpha</fullName>
    </recommendedName>
</protein>
<dbReference type="PANTHER" id="PTHR22762">
    <property type="entry name" value="ALPHA-GLUCOSIDASE"/>
    <property type="match status" value="1"/>
</dbReference>
<organism evidence="15 16">
    <name type="scientific">Nezara viridula</name>
    <name type="common">Southern green stink bug</name>
    <name type="synonym">Cimex viridulus</name>
    <dbReference type="NCBI Taxonomy" id="85310"/>
    <lineage>
        <taxon>Eukaryota</taxon>
        <taxon>Metazoa</taxon>
        <taxon>Ecdysozoa</taxon>
        <taxon>Arthropoda</taxon>
        <taxon>Hexapoda</taxon>
        <taxon>Insecta</taxon>
        <taxon>Pterygota</taxon>
        <taxon>Neoptera</taxon>
        <taxon>Paraneoptera</taxon>
        <taxon>Hemiptera</taxon>
        <taxon>Heteroptera</taxon>
        <taxon>Panheteroptera</taxon>
        <taxon>Pentatomomorpha</taxon>
        <taxon>Pentatomoidea</taxon>
        <taxon>Pentatomidae</taxon>
        <taxon>Pentatominae</taxon>
        <taxon>Nezara</taxon>
    </lineage>
</organism>
<dbReference type="Gene3D" id="2.60.40.1760">
    <property type="entry name" value="glycosyl hydrolase (family 31)"/>
    <property type="match status" value="1"/>
</dbReference>
<keyword evidence="4 11" id="KW-0732">Signal</keyword>
<dbReference type="GO" id="GO:0090599">
    <property type="term" value="F:alpha-glucosidase activity"/>
    <property type="evidence" value="ECO:0007669"/>
    <property type="project" value="TreeGrafter"/>
</dbReference>
<keyword evidence="6" id="KW-0256">Endoplasmic reticulum</keyword>
<dbReference type="CDD" id="cd14752">
    <property type="entry name" value="GH31_N"/>
    <property type="match status" value="1"/>
</dbReference>
<dbReference type="SUPFAM" id="SSF51011">
    <property type="entry name" value="Glycosyl hydrolase domain"/>
    <property type="match status" value="1"/>
</dbReference>
<proteinExistence type="inferred from homology"/>
<evidence type="ECO:0000256" key="9">
    <source>
        <dbReference type="ARBA" id="ARBA00042895"/>
    </source>
</evidence>
<evidence type="ECO:0000256" key="5">
    <source>
        <dbReference type="ARBA" id="ARBA00022801"/>
    </source>
</evidence>
<dbReference type="SUPFAM" id="SSF51445">
    <property type="entry name" value="(Trans)glycosidases"/>
    <property type="match status" value="1"/>
</dbReference>
<accession>A0A9P0H6F1</accession>
<dbReference type="CDD" id="cd06603">
    <property type="entry name" value="GH31_GANC_GANAB_alpha"/>
    <property type="match status" value="1"/>
</dbReference>
<evidence type="ECO:0000259" key="12">
    <source>
        <dbReference type="Pfam" id="PF01055"/>
    </source>
</evidence>
<comment type="similarity">
    <text evidence="3 10">Belongs to the glycosyl hydrolase 31 family.</text>
</comment>
<feature type="domain" description="Glycoside hydrolase family 31 N-terminal" evidence="13">
    <location>
        <begin position="81"/>
        <end position="287"/>
    </location>
</feature>
<name>A0A9P0H6F1_NEZVI</name>
<evidence type="ECO:0000256" key="11">
    <source>
        <dbReference type="SAM" id="SignalP"/>
    </source>
</evidence>
<dbReference type="InterPro" id="IPR030458">
    <property type="entry name" value="Glyco_hydro_31_AS"/>
</dbReference>
<dbReference type="Pfam" id="PF21365">
    <property type="entry name" value="Glyco_hydro_31_3rd"/>
    <property type="match status" value="1"/>
</dbReference>
<dbReference type="Gene3D" id="2.60.40.1180">
    <property type="entry name" value="Golgi alpha-mannosidase II"/>
    <property type="match status" value="2"/>
</dbReference>
<dbReference type="Proteomes" id="UP001152798">
    <property type="component" value="Chromosome 3"/>
</dbReference>
<dbReference type="InterPro" id="IPR011013">
    <property type="entry name" value="Gal_mutarotase_sf_dom"/>
</dbReference>
<dbReference type="InterPro" id="IPR017853">
    <property type="entry name" value="GH"/>
</dbReference>
<gene>
    <name evidence="15" type="ORF">NEZAVI_LOCUS6375</name>
</gene>
<feature type="signal peptide" evidence="11">
    <location>
        <begin position="1"/>
        <end position="23"/>
    </location>
</feature>
<dbReference type="InterPro" id="IPR048395">
    <property type="entry name" value="Glyco_hydro_31_C"/>
</dbReference>
<dbReference type="Pfam" id="PF01055">
    <property type="entry name" value="Glyco_hydro_31_2nd"/>
    <property type="match status" value="1"/>
</dbReference>
<evidence type="ECO:0000256" key="10">
    <source>
        <dbReference type="RuleBase" id="RU361185"/>
    </source>
</evidence>
<keyword evidence="8 10" id="KW-0326">Glycosidase</keyword>
<evidence type="ECO:0000256" key="8">
    <source>
        <dbReference type="ARBA" id="ARBA00023295"/>
    </source>
</evidence>
<comment type="pathway">
    <text evidence="2">Glycan metabolism; N-glycan metabolism.</text>
</comment>
<evidence type="ECO:0000256" key="3">
    <source>
        <dbReference type="ARBA" id="ARBA00007806"/>
    </source>
</evidence>
<dbReference type="PROSITE" id="PS00129">
    <property type="entry name" value="GLYCOSYL_HYDROL_F31_1"/>
    <property type="match status" value="1"/>
</dbReference>
<dbReference type="Gene3D" id="3.20.20.80">
    <property type="entry name" value="Glycosidases"/>
    <property type="match status" value="2"/>
</dbReference>
<comment type="subcellular location">
    <subcellularLocation>
        <location evidence="1">Endoplasmic reticulum</location>
    </subcellularLocation>
</comment>
<evidence type="ECO:0000256" key="2">
    <source>
        <dbReference type="ARBA" id="ARBA00004833"/>
    </source>
</evidence>